<reference evidence="4 5" key="1">
    <citation type="submission" date="2016-12" db="EMBL/GenBank/DDBJ databases">
        <title>Genomic comparison of strains in the 'Actinomyces naeslundii' group.</title>
        <authorList>
            <person name="Mughal S.R."/>
            <person name="Do T."/>
            <person name="Gilbert S.C."/>
            <person name="Witherden E.A."/>
            <person name="Didelot X."/>
            <person name="Beighton D."/>
        </authorList>
    </citation>
    <scope>NUCLEOTIDE SEQUENCE [LARGE SCALE GENOMIC DNA]</scope>
    <source>
        <strain evidence="4 5">S24V</strain>
    </source>
</reference>
<feature type="transmembrane region" description="Helical" evidence="2">
    <location>
        <begin position="48"/>
        <end position="70"/>
    </location>
</feature>
<keyword evidence="4" id="KW-0378">Hydrolase</keyword>
<dbReference type="GO" id="GO:0080120">
    <property type="term" value="P:CAAX-box protein maturation"/>
    <property type="evidence" value="ECO:0007669"/>
    <property type="project" value="UniProtKB-ARBA"/>
</dbReference>
<dbReference type="GO" id="GO:0004175">
    <property type="term" value="F:endopeptidase activity"/>
    <property type="evidence" value="ECO:0007669"/>
    <property type="project" value="UniProtKB-ARBA"/>
</dbReference>
<evidence type="ECO:0000313" key="4">
    <source>
        <dbReference type="EMBL" id="OLO48887.1"/>
    </source>
</evidence>
<name>A0A1Q8VLA7_9ACTO</name>
<feature type="transmembrane region" description="Helical" evidence="2">
    <location>
        <begin position="76"/>
        <end position="94"/>
    </location>
</feature>
<organism evidence="4 5">
    <name type="scientific">Actinomyces oris</name>
    <dbReference type="NCBI Taxonomy" id="544580"/>
    <lineage>
        <taxon>Bacteria</taxon>
        <taxon>Bacillati</taxon>
        <taxon>Actinomycetota</taxon>
        <taxon>Actinomycetes</taxon>
        <taxon>Actinomycetales</taxon>
        <taxon>Actinomycetaceae</taxon>
        <taxon>Actinomyces</taxon>
    </lineage>
</organism>
<dbReference type="PANTHER" id="PTHR36435:SF1">
    <property type="entry name" value="CAAX AMINO TERMINAL PROTEASE FAMILY PROTEIN"/>
    <property type="match status" value="1"/>
</dbReference>
<keyword evidence="2" id="KW-0812">Transmembrane</keyword>
<feature type="transmembrane region" description="Helical" evidence="2">
    <location>
        <begin position="189"/>
        <end position="210"/>
    </location>
</feature>
<feature type="region of interest" description="Disordered" evidence="1">
    <location>
        <begin position="1"/>
        <end position="41"/>
    </location>
</feature>
<dbReference type="PANTHER" id="PTHR36435">
    <property type="entry name" value="SLR1288 PROTEIN"/>
    <property type="match status" value="1"/>
</dbReference>
<gene>
    <name evidence="4" type="ORF">BKH30_11010</name>
</gene>
<feature type="transmembrane region" description="Helical" evidence="2">
    <location>
        <begin position="114"/>
        <end position="137"/>
    </location>
</feature>
<protein>
    <submittedName>
        <fullName evidence="4">CAAX protease</fullName>
    </submittedName>
</protein>
<evidence type="ECO:0000259" key="3">
    <source>
        <dbReference type="Pfam" id="PF02517"/>
    </source>
</evidence>
<dbReference type="Proteomes" id="UP000186855">
    <property type="component" value="Unassembled WGS sequence"/>
</dbReference>
<comment type="caution">
    <text evidence="4">The sequence shown here is derived from an EMBL/GenBank/DDBJ whole genome shotgun (WGS) entry which is preliminary data.</text>
</comment>
<dbReference type="EMBL" id="MSKI01000144">
    <property type="protein sequence ID" value="OLO48887.1"/>
    <property type="molecule type" value="Genomic_DNA"/>
</dbReference>
<accession>A0A1Q8VLA7</accession>
<dbReference type="InterPro" id="IPR052710">
    <property type="entry name" value="CAAX_protease"/>
</dbReference>
<dbReference type="AlphaFoldDB" id="A0A1Q8VLA7"/>
<evidence type="ECO:0000313" key="5">
    <source>
        <dbReference type="Proteomes" id="UP000186855"/>
    </source>
</evidence>
<feature type="domain" description="CAAX prenyl protease 2/Lysostaphin resistance protein A-like" evidence="3">
    <location>
        <begin position="163"/>
        <end position="256"/>
    </location>
</feature>
<dbReference type="InterPro" id="IPR003675">
    <property type="entry name" value="Rce1/LyrA-like_dom"/>
</dbReference>
<feature type="compositionally biased region" description="Polar residues" evidence="1">
    <location>
        <begin position="1"/>
        <end position="11"/>
    </location>
</feature>
<proteinExistence type="predicted"/>
<dbReference type="Pfam" id="PF02517">
    <property type="entry name" value="Rce1-like"/>
    <property type="match status" value="1"/>
</dbReference>
<keyword evidence="4" id="KW-0645">Protease</keyword>
<sequence>MSTSRTSLSQQTPTASGAPDPAPSDSAASSAPVSTPTASTRPDRLSTVALIIFACVYAFFFLLHLGHFLVPGDASPSTGLALYIALFTVGCVAFRHPLARAVHQVMAHKRRALLTLIVGGIAILILDLVGTLVSSTLLDFAGLSEVTLQNDSSIGEAMQMFPPIVIVIVLGIVGPIVEEMFFRQFLIGLIGRFAPTWVAVVVSSVLFGALHMRSFALSEVLGVIPHAFFGLGCGLLYVKTDRNLLYPASIHCLNNLSAFLPLLLH</sequence>
<keyword evidence="2" id="KW-0472">Membrane</keyword>
<dbReference type="GO" id="GO:0006508">
    <property type="term" value="P:proteolysis"/>
    <property type="evidence" value="ECO:0007669"/>
    <property type="project" value="UniProtKB-KW"/>
</dbReference>
<evidence type="ECO:0000256" key="2">
    <source>
        <dbReference type="SAM" id="Phobius"/>
    </source>
</evidence>
<evidence type="ECO:0000256" key="1">
    <source>
        <dbReference type="SAM" id="MobiDB-lite"/>
    </source>
</evidence>
<keyword evidence="2" id="KW-1133">Transmembrane helix</keyword>
<feature type="transmembrane region" description="Helical" evidence="2">
    <location>
        <begin position="157"/>
        <end position="177"/>
    </location>
</feature>
<feature type="transmembrane region" description="Helical" evidence="2">
    <location>
        <begin position="216"/>
        <end position="237"/>
    </location>
</feature>
<feature type="compositionally biased region" description="Low complexity" evidence="1">
    <location>
        <begin position="12"/>
        <end position="40"/>
    </location>
</feature>